<feature type="domain" description="C2" evidence="3">
    <location>
        <begin position="113"/>
        <end position="229"/>
    </location>
</feature>
<evidence type="ECO:0000313" key="4">
    <source>
        <dbReference type="EMBL" id="KAH7292303.1"/>
    </source>
</evidence>
<dbReference type="OMA" id="IYLMMGT"/>
<name>A0A8T2R9Z0_CERRI</name>
<comment type="caution">
    <text evidence="4">The sequence shown here is derived from an EMBL/GenBank/DDBJ whole genome shotgun (WGS) entry which is preliminary data.</text>
</comment>
<dbReference type="Proteomes" id="UP000825935">
    <property type="component" value="Chromosome 29"/>
</dbReference>
<protein>
    <recommendedName>
        <fullName evidence="3">C2 domain-containing protein</fullName>
    </recommendedName>
</protein>
<keyword evidence="2" id="KW-0106">Calcium</keyword>
<dbReference type="Pfam" id="PF00168">
    <property type="entry name" value="C2"/>
    <property type="match status" value="2"/>
</dbReference>
<dbReference type="AlphaFoldDB" id="A0A8T2R9Z0"/>
<gene>
    <name evidence="4" type="ORF">KP509_29G061200</name>
</gene>
<evidence type="ECO:0000256" key="1">
    <source>
        <dbReference type="ARBA" id="ARBA00022723"/>
    </source>
</evidence>
<keyword evidence="5" id="KW-1185">Reference proteome</keyword>
<dbReference type="Gene3D" id="2.60.40.150">
    <property type="entry name" value="C2 domain"/>
    <property type="match status" value="2"/>
</dbReference>
<dbReference type="GO" id="GO:0046872">
    <property type="term" value="F:metal ion binding"/>
    <property type="evidence" value="ECO:0007669"/>
    <property type="project" value="UniProtKB-KW"/>
</dbReference>
<dbReference type="SMART" id="SM00239">
    <property type="entry name" value="C2"/>
    <property type="match status" value="2"/>
</dbReference>
<dbReference type="EMBL" id="CM035434">
    <property type="protein sequence ID" value="KAH7292303.1"/>
    <property type="molecule type" value="Genomic_DNA"/>
</dbReference>
<sequence length="252" mass="28293">MPEGTVEIELIKGHDLKDVEFIGKSDPYAVLCIGEQKHRSKTIHDGGKSPVWNESFLFEIPDGPHELQIVVYDDEKHGSDEAMGSVLIPLNQLFAERQVEPCKFKVQRPNGKCEGELELGLKFFPKVHHGVLEVHLIEAHGLKDTDTFGKSDPYAVIYCHKEHKKSRVIEGCNSDPVWDERFSFQIDNDVMDVLIKLFDKDDLKADDPLGNVVVPLNRVFTSGHEPPSKFKVLGPKGQPQGELSVALKFSPM</sequence>
<accession>A0A8T2R9Z0</accession>
<evidence type="ECO:0000313" key="5">
    <source>
        <dbReference type="Proteomes" id="UP000825935"/>
    </source>
</evidence>
<dbReference type="InterPro" id="IPR035892">
    <property type="entry name" value="C2_domain_sf"/>
</dbReference>
<proteinExistence type="predicted"/>
<dbReference type="PANTHER" id="PTHR46502">
    <property type="entry name" value="C2 DOMAIN-CONTAINING"/>
    <property type="match status" value="1"/>
</dbReference>
<dbReference type="SUPFAM" id="SSF49562">
    <property type="entry name" value="C2 domain (Calcium/lipid-binding domain, CaLB)"/>
    <property type="match status" value="2"/>
</dbReference>
<feature type="domain" description="C2" evidence="3">
    <location>
        <begin position="1"/>
        <end position="103"/>
    </location>
</feature>
<dbReference type="OrthoDB" id="419768at2759"/>
<dbReference type="PROSITE" id="PS50004">
    <property type="entry name" value="C2"/>
    <property type="match status" value="2"/>
</dbReference>
<dbReference type="InterPro" id="IPR000008">
    <property type="entry name" value="C2_dom"/>
</dbReference>
<dbReference type="PANTHER" id="PTHR46502:SF2">
    <property type="entry name" value="16 KDA PHLOEM PROTEIN 2"/>
    <property type="match status" value="1"/>
</dbReference>
<evidence type="ECO:0000259" key="3">
    <source>
        <dbReference type="PROSITE" id="PS50004"/>
    </source>
</evidence>
<dbReference type="CDD" id="cd00030">
    <property type="entry name" value="C2"/>
    <property type="match status" value="1"/>
</dbReference>
<reference evidence="4" key="1">
    <citation type="submission" date="2021-08" db="EMBL/GenBank/DDBJ databases">
        <title>WGS assembly of Ceratopteris richardii.</title>
        <authorList>
            <person name="Marchant D.B."/>
            <person name="Chen G."/>
            <person name="Jenkins J."/>
            <person name="Shu S."/>
            <person name="Leebens-Mack J."/>
            <person name="Grimwood J."/>
            <person name="Schmutz J."/>
            <person name="Soltis P."/>
            <person name="Soltis D."/>
            <person name="Chen Z.-H."/>
        </authorList>
    </citation>
    <scope>NUCLEOTIDE SEQUENCE</scope>
    <source>
        <strain evidence="4">Whitten #5841</strain>
        <tissue evidence="4">Leaf</tissue>
    </source>
</reference>
<organism evidence="4 5">
    <name type="scientific">Ceratopteris richardii</name>
    <name type="common">Triangle waterfern</name>
    <dbReference type="NCBI Taxonomy" id="49495"/>
    <lineage>
        <taxon>Eukaryota</taxon>
        <taxon>Viridiplantae</taxon>
        <taxon>Streptophyta</taxon>
        <taxon>Embryophyta</taxon>
        <taxon>Tracheophyta</taxon>
        <taxon>Polypodiopsida</taxon>
        <taxon>Polypodiidae</taxon>
        <taxon>Polypodiales</taxon>
        <taxon>Pteridineae</taxon>
        <taxon>Pteridaceae</taxon>
        <taxon>Parkerioideae</taxon>
        <taxon>Ceratopteris</taxon>
    </lineage>
</organism>
<evidence type="ECO:0000256" key="2">
    <source>
        <dbReference type="ARBA" id="ARBA00022837"/>
    </source>
</evidence>
<keyword evidence="1" id="KW-0479">Metal-binding</keyword>